<dbReference type="Proteomes" id="UP001642540">
    <property type="component" value="Unassembled WGS sequence"/>
</dbReference>
<gene>
    <name evidence="4" type="ORF">ODALV1_LOCUS31260</name>
</gene>
<proteinExistence type="inferred from homology"/>
<feature type="compositionally biased region" description="Polar residues" evidence="2">
    <location>
        <begin position="168"/>
        <end position="177"/>
    </location>
</feature>
<sequence length="236" mass="26055">MEEYESIVLVQPEVFIYKIPPRTTNRSYRANDWNLENPDWTGRLRLVHKGTRCIIKLEDKMSGALFAQAPIDEYPGPAVEPVSDSSRYFVLRIQDDNGRNAFIGCGYADRSQAFDLQVSLQDHFKRVKKEQEIAQEKEDPKPSLDLGFKEGETIKINMKITKDGSDGPSRSKSKSTTGGILPPPPGGNKLPPPPGGLGVSREVTPTSSPTHAPKPAAAAPEQRNPPASSNTDWVQF</sequence>
<dbReference type="EMBL" id="CAXLJM020000166">
    <property type="protein sequence ID" value="CAL8147868.1"/>
    <property type="molecule type" value="Genomic_DNA"/>
</dbReference>
<evidence type="ECO:0000256" key="1">
    <source>
        <dbReference type="ARBA" id="ARBA00007736"/>
    </source>
</evidence>
<feature type="region of interest" description="Disordered" evidence="2">
    <location>
        <begin position="158"/>
        <end position="236"/>
    </location>
</feature>
<evidence type="ECO:0000256" key="2">
    <source>
        <dbReference type="SAM" id="MobiDB-lite"/>
    </source>
</evidence>
<dbReference type="InterPro" id="IPR011993">
    <property type="entry name" value="PH-like_dom_sf"/>
</dbReference>
<dbReference type="CDD" id="cd13228">
    <property type="entry name" value="PHear_NECAP"/>
    <property type="match status" value="1"/>
</dbReference>
<name>A0ABP1S9K9_9HEXA</name>
<organism evidence="4 5">
    <name type="scientific">Orchesella dallaii</name>
    <dbReference type="NCBI Taxonomy" id="48710"/>
    <lineage>
        <taxon>Eukaryota</taxon>
        <taxon>Metazoa</taxon>
        <taxon>Ecdysozoa</taxon>
        <taxon>Arthropoda</taxon>
        <taxon>Hexapoda</taxon>
        <taxon>Collembola</taxon>
        <taxon>Entomobryomorpha</taxon>
        <taxon>Entomobryoidea</taxon>
        <taxon>Orchesellidae</taxon>
        <taxon>Orchesellinae</taxon>
        <taxon>Orchesella</taxon>
    </lineage>
</organism>
<feature type="compositionally biased region" description="Low complexity" evidence="2">
    <location>
        <begin position="204"/>
        <end position="220"/>
    </location>
</feature>
<dbReference type="InterPro" id="IPR012466">
    <property type="entry name" value="NECAP_PHear"/>
</dbReference>
<dbReference type="PANTHER" id="PTHR12847">
    <property type="entry name" value="ATP-BINDING CASSETTE ABC TRANSPORTER-RELATED"/>
    <property type="match status" value="1"/>
</dbReference>
<feature type="compositionally biased region" description="Polar residues" evidence="2">
    <location>
        <begin position="225"/>
        <end position="236"/>
    </location>
</feature>
<dbReference type="PANTHER" id="PTHR12847:SF9">
    <property type="entry name" value="NECAP-LIKE PROTEIN CG9132"/>
    <property type="match status" value="1"/>
</dbReference>
<protein>
    <recommendedName>
        <fullName evidence="3">NECAP PHear domain-containing protein</fullName>
    </recommendedName>
</protein>
<evidence type="ECO:0000259" key="3">
    <source>
        <dbReference type="Pfam" id="PF07933"/>
    </source>
</evidence>
<evidence type="ECO:0000313" key="5">
    <source>
        <dbReference type="Proteomes" id="UP001642540"/>
    </source>
</evidence>
<feature type="domain" description="NECAP PHear" evidence="3">
    <location>
        <begin position="4"/>
        <end position="159"/>
    </location>
</feature>
<comment type="caution">
    <text evidence="4">The sequence shown here is derived from an EMBL/GenBank/DDBJ whole genome shotgun (WGS) entry which is preliminary data.</text>
</comment>
<keyword evidence="5" id="KW-1185">Reference proteome</keyword>
<comment type="similarity">
    <text evidence="1">Belongs to the NECAP family.</text>
</comment>
<dbReference type="SUPFAM" id="SSF50729">
    <property type="entry name" value="PH domain-like"/>
    <property type="match status" value="1"/>
</dbReference>
<dbReference type="Pfam" id="PF07933">
    <property type="entry name" value="DUF1681"/>
    <property type="match status" value="1"/>
</dbReference>
<feature type="compositionally biased region" description="Pro residues" evidence="2">
    <location>
        <begin position="181"/>
        <end position="195"/>
    </location>
</feature>
<dbReference type="Gene3D" id="2.30.29.30">
    <property type="entry name" value="Pleckstrin-homology domain (PH domain)/Phosphotyrosine-binding domain (PTB)"/>
    <property type="match status" value="1"/>
</dbReference>
<evidence type="ECO:0000313" key="4">
    <source>
        <dbReference type="EMBL" id="CAL8147868.1"/>
    </source>
</evidence>
<reference evidence="4 5" key="1">
    <citation type="submission" date="2024-08" db="EMBL/GenBank/DDBJ databases">
        <authorList>
            <person name="Cucini C."/>
            <person name="Frati F."/>
        </authorList>
    </citation>
    <scope>NUCLEOTIDE SEQUENCE [LARGE SCALE GENOMIC DNA]</scope>
</reference>
<accession>A0ABP1S9K9</accession>